<dbReference type="eggNOG" id="COG3425">
    <property type="taxonomic scope" value="Bacteria"/>
</dbReference>
<dbReference type="PANTHER" id="PTHR34069">
    <property type="entry name" value="3-OXOACYL-[ACYL-CARRIER-PROTEIN] SYNTHASE 3"/>
    <property type="match status" value="1"/>
</dbReference>
<gene>
    <name evidence="2" type="ordered locus">Caul_3240</name>
</gene>
<proteinExistence type="predicted"/>
<dbReference type="PANTHER" id="PTHR34069:SF2">
    <property type="entry name" value="BETA-KETOACYL-[ACYL-CARRIER-PROTEIN] SYNTHASE III"/>
    <property type="match status" value="1"/>
</dbReference>
<dbReference type="Pfam" id="PF01796">
    <property type="entry name" value="OB_ChsH2_C"/>
    <property type="match status" value="1"/>
</dbReference>
<dbReference type="HOGENOM" id="CLU_039592_7_1_5"/>
<dbReference type="InterPro" id="IPR016039">
    <property type="entry name" value="Thiolase-like"/>
</dbReference>
<sequence length="485" mass="52210">MTMATGIVSFGAYVPRLRLQRAAMAQATAWFNPALAGLGRGERAIANWDEDAVTMAVEAARDCLGDRDRSDLGRVILASTTLPFADRQNAGIVKEALALDDEVAALDVTGSQRSGASALIAALEMATAAPVLCMASDRRLARPGSAAEFHNGDAAAAMLVGRDAVIAEFLGAHSVTVDFVDHYRAAGQDHDYEWETRWIRDEGYAKLIPAAITGALHKLGLEASAVDVLITAVPAAGVDRLVAAAAGVRPEAVCEPLHDRLGFAGAAQPLVLLAQALATARPGMLILVAAFGQGVDVLAFRTTEQITRRKACLGVDGWLARRRPESNYVKHLSFTGEVALDGGMRAELDLKTPPTMLYRDRRTILSLMGGRCRVTGAVQYPKTDISVSPNARLVGTQDDYRLADLRARVVTFTADHLAFSPDPPGCYGMIDFDGGGRMMVDMVDLDEDGLKVGDPVRMMFRLKRDDVRGFKHYFWKAAPDYRPAN</sequence>
<dbReference type="GO" id="GO:0016746">
    <property type="term" value="F:acyltransferase activity"/>
    <property type="evidence" value="ECO:0007669"/>
    <property type="project" value="UniProtKB-KW"/>
</dbReference>
<dbReference type="AlphaFoldDB" id="B0T3Q3"/>
<evidence type="ECO:0000259" key="1">
    <source>
        <dbReference type="Pfam" id="PF01796"/>
    </source>
</evidence>
<dbReference type="KEGG" id="cak:Caul_3240"/>
<protein>
    <recommendedName>
        <fullName evidence="1">ChsH2 C-terminal OB-fold domain-containing protein</fullName>
    </recommendedName>
</protein>
<dbReference type="InterPro" id="IPR012340">
    <property type="entry name" value="NA-bd_OB-fold"/>
</dbReference>
<accession>B0T3Q3</accession>
<reference evidence="2" key="1">
    <citation type="submission" date="2008-01" db="EMBL/GenBank/DDBJ databases">
        <title>Complete sequence of chromosome of Caulobacter sp. K31.</title>
        <authorList>
            <consortium name="US DOE Joint Genome Institute"/>
            <person name="Copeland A."/>
            <person name="Lucas S."/>
            <person name="Lapidus A."/>
            <person name="Barry K."/>
            <person name="Glavina del Rio T."/>
            <person name="Dalin E."/>
            <person name="Tice H."/>
            <person name="Pitluck S."/>
            <person name="Bruce D."/>
            <person name="Goodwin L."/>
            <person name="Thompson L.S."/>
            <person name="Brettin T."/>
            <person name="Detter J.C."/>
            <person name="Han C."/>
            <person name="Schmutz J."/>
            <person name="Larimer F."/>
            <person name="Land M."/>
            <person name="Hauser L."/>
            <person name="Kyrpides N."/>
            <person name="Kim E."/>
            <person name="Stephens C."/>
            <person name="Richardson P."/>
        </authorList>
    </citation>
    <scope>NUCLEOTIDE SEQUENCE [LARGE SCALE GENOMIC DNA]</scope>
    <source>
        <strain evidence="2">K31</strain>
    </source>
</reference>
<name>B0T3Q3_CAUSK</name>
<dbReference type="InterPro" id="IPR002878">
    <property type="entry name" value="ChsH2_C"/>
</dbReference>
<dbReference type="eggNOG" id="COG1545">
    <property type="taxonomic scope" value="Bacteria"/>
</dbReference>
<dbReference type="GO" id="GO:0044550">
    <property type="term" value="P:secondary metabolite biosynthetic process"/>
    <property type="evidence" value="ECO:0007669"/>
    <property type="project" value="TreeGrafter"/>
</dbReference>
<evidence type="ECO:0000313" key="2">
    <source>
        <dbReference type="EMBL" id="ABZ72367.1"/>
    </source>
</evidence>
<dbReference type="CDD" id="cd00827">
    <property type="entry name" value="init_cond_enzymes"/>
    <property type="match status" value="1"/>
</dbReference>
<dbReference type="SUPFAM" id="SSF53901">
    <property type="entry name" value="Thiolase-like"/>
    <property type="match status" value="2"/>
</dbReference>
<dbReference type="SUPFAM" id="SSF50249">
    <property type="entry name" value="Nucleic acid-binding proteins"/>
    <property type="match status" value="1"/>
</dbReference>
<organism evidence="2">
    <name type="scientific">Caulobacter sp. (strain K31)</name>
    <dbReference type="NCBI Taxonomy" id="366602"/>
    <lineage>
        <taxon>Bacteria</taxon>
        <taxon>Pseudomonadati</taxon>
        <taxon>Pseudomonadota</taxon>
        <taxon>Alphaproteobacteria</taxon>
        <taxon>Caulobacterales</taxon>
        <taxon>Caulobacteraceae</taxon>
        <taxon>Caulobacter</taxon>
    </lineage>
</organism>
<dbReference type="STRING" id="366602.Caul_3240"/>
<dbReference type="EMBL" id="CP000927">
    <property type="protein sequence ID" value="ABZ72367.1"/>
    <property type="molecule type" value="Genomic_DNA"/>
</dbReference>
<dbReference type="Gene3D" id="3.40.47.10">
    <property type="match status" value="2"/>
</dbReference>
<feature type="domain" description="ChsH2 C-terminal OB-fold" evidence="1">
    <location>
        <begin position="405"/>
        <end position="461"/>
    </location>
</feature>